<evidence type="ECO:0000313" key="1">
    <source>
        <dbReference type="EMBL" id="MFC6725501.1"/>
    </source>
</evidence>
<evidence type="ECO:0000313" key="2">
    <source>
        <dbReference type="Proteomes" id="UP001596328"/>
    </source>
</evidence>
<sequence>MAMGQPGRHTRAVAPVYGSRIGYAPVDPADATAPGQFDLGTLRTLIDLLASDTRGI</sequence>
<proteinExistence type="predicted"/>
<gene>
    <name evidence="1" type="ORF">ACFQE1_14220</name>
</gene>
<name>A0ABD5S1Y7_9EURY</name>
<dbReference type="AlphaFoldDB" id="A0ABD5S1Y7"/>
<dbReference type="GO" id="GO:0003855">
    <property type="term" value="F:3-dehydroquinate dehydratase activity"/>
    <property type="evidence" value="ECO:0007669"/>
    <property type="project" value="UniProtKB-EC"/>
</dbReference>
<protein>
    <submittedName>
        <fullName evidence="1">Type I 3-dehydroquinate dehydratase</fullName>
        <ecNumber evidence="1">4.2.1.10</ecNumber>
    </submittedName>
</protein>
<dbReference type="Pfam" id="PF01487">
    <property type="entry name" value="DHquinase_I"/>
    <property type="match status" value="1"/>
</dbReference>
<reference evidence="1 2" key="1">
    <citation type="journal article" date="2019" name="Int. J. Syst. Evol. Microbiol.">
        <title>The Global Catalogue of Microorganisms (GCM) 10K type strain sequencing project: providing services to taxonomists for standard genome sequencing and annotation.</title>
        <authorList>
            <consortium name="The Broad Institute Genomics Platform"/>
            <consortium name="The Broad Institute Genome Sequencing Center for Infectious Disease"/>
            <person name="Wu L."/>
            <person name="Ma J."/>
        </authorList>
    </citation>
    <scope>NUCLEOTIDE SEQUENCE [LARGE SCALE GENOMIC DNA]</scope>
    <source>
        <strain evidence="1 2">NBRC 111368</strain>
    </source>
</reference>
<keyword evidence="2" id="KW-1185">Reference proteome</keyword>
<feature type="non-terminal residue" evidence="1">
    <location>
        <position position="1"/>
    </location>
</feature>
<dbReference type="InterPro" id="IPR013785">
    <property type="entry name" value="Aldolase_TIM"/>
</dbReference>
<organism evidence="1 2">
    <name type="scientific">Halobium palmae</name>
    <dbReference type="NCBI Taxonomy" id="1776492"/>
    <lineage>
        <taxon>Archaea</taxon>
        <taxon>Methanobacteriati</taxon>
        <taxon>Methanobacteriota</taxon>
        <taxon>Stenosarchaea group</taxon>
        <taxon>Halobacteria</taxon>
        <taxon>Halobacteriales</taxon>
        <taxon>Haloferacaceae</taxon>
        <taxon>Halobium</taxon>
    </lineage>
</organism>
<dbReference type="EC" id="4.2.1.10" evidence="1"/>
<dbReference type="EMBL" id="JBHSWU010000557">
    <property type="protein sequence ID" value="MFC6725501.1"/>
    <property type="molecule type" value="Genomic_DNA"/>
</dbReference>
<dbReference type="InterPro" id="IPR001381">
    <property type="entry name" value="DHquinase_I"/>
</dbReference>
<keyword evidence="1" id="KW-0456">Lyase</keyword>
<dbReference type="SUPFAM" id="SSF51569">
    <property type="entry name" value="Aldolase"/>
    <property type="match status" value="1"/>
</dbReference>
<accession>A0ABD5S1Y7</accession>
<dbReference type="Gene3D" id="3.20.20.70">
    <property type="entry name" value="Aldolase class I"/>
    <property type="match status" value="1"/>
</dbReference>
<comment type="caution">
    <text evidence="1">The sequence shown here is derived from an EMBL/GenBank/DDBJ whole genome shotgun (WGS) entry which is preliminary data.</text>
</comment>
<dbReference type="Proteomes" id="UP001596328">
    <property type="component" value="Unassembled WGS sequence"/>
</dbReference>